<proteinExistence type="predicted"/>
<sequence length="158" mass="18014">ETAEVKGAIAWLAHSRSPWPTVLQKWRVAAPTRFRILFHEDKKYVNDYIEEFPVLGHCSGHELLLQDFDLMYPSAKSLYAKWESFATKTLSFAKRQIKDKTCKDMLKLTDKQQINQNGVASVILNILPALKSNTYAQIRGTSVKVGIDLARDSYLVKV</sequence>
<dbReference type="EMBL" id="JAHWGI010001242">
    <property type="protein sequence ID" value="KAK3925980.1"/>
    <property type="molecule type" value="Genomic_DNA"/>
</dbReference>
<name>A0AAE1HSK7_9NEOP</name>
<evidence type="ECO:0000313" key="3">
    <source>
        <dbReference type="Proteomes" id="UP001219518"/>
    </source>
</evidence>
<feature type="non-terminal residue" evidence="1">
    <location>
        <position position="158"/>
    </location>
</feature>
<dbReference type="Proteomes" id="UP001219518">
    <property type="component" value="Unassembled WGS sequence"/>
</dbReference>
<reference evidence="1" key="1">
    <citation type="submission" date="2021-07" db="EMBL/GenBank/DDBJ databases">
        <authorList>
            <person name="Catto M.A."/>
            <person name="Jacobson A."/>
            <person name="Kennedy G."/>
            <person name="Labadie P."/>
            <person name="Hunt B.G."/>
            <person name="Srinivasan R."/>
        </authorList>
    </citation>
    <scope>NUCLEOTIDE SEQUENCE</scope>
    <source>
        <strain evidence="1">PL_HMW_Pooled</strain>
        <tissue evidence="1">Head</tissue>
    </source>
</reference>
<dbReference type="EMBL" id="JAHWGI010001243">
    <property type="protein sequence ID" value="KAK3926088.1"/>
    <property type="molecule type" value="Genomic_DNA"/>
</dbReference>
<evidence type="ECO:0000313" key="2">
    <source>
        <dbReference type="EMBL" id="KAK3926088.1"/>
    </source>
</evidence>
<evidence type="ECO:0000313" key="1">
    <source>
        <dbReference type="EMBL" id="KAK3925980.1"/>
    </source>
</evidence>
<keyword evidence="1" id="KW-0436">Ligase</keyword>
<accession>A0AAE1HSK7</accession>
<dbReference type="GO" id="GO:0016874">
    <property type="term" value="F:ligase activity"/>
    <property type="evidence" value="ECO:0007669"/>
    <property type="project" value="UniProtKB-KW"/>
</dbReference>
<comment type="caution">
    <text evidence="1">The sequence shown here is derived from an EMBL/GenBank/DDBJ whole genome shotgun (WGS) entry which is preliminary data.</text>
</comment>
<reference evidence="1" key="2">
    <citation type="journal article" date="2023" name="BMC Genomics">
        <title>Pest status, molecular evolution, and epigenetic factors derived from the genome assembly of Frankliniella fusca, a thysanopteran phytovirus vector.</title>
        <authorList>
            <person name="Catto M.A."/>
            <person name="Labadie P.E."/>
            <person name="Jacobson A.L."/>
            <person name="Kennedy G.G."/>
            <person name="Srinivasan R."/>
            <person name="Hunt B.G."/>
        </authorList>
    </citation>
    <scope>NUCLEOTIDE SEQUENCE</scope>
    <source>
        <strain evidence="1">PL_HMW_Pooled</strain>
    </source>
</reference>
<protein>
    <submittedName>
        <fullName evidence="1">Arginine--tRNA ligase</fullName>
    </submittedName>
</protein>
<dbReference type="AlphaFoldDB" id="A0AAE1HSK7"/>
<organism evidence="1 3">
    <name type="scientific">Frankliniella fusca</name>
    <dbReference type="NCBI Taxonomy" id="407009"/>
    <lineage>
        <taxon>Eukaryota</taxon>
        <taxon>Metazoa</taxon>
        <taxon>Ecdysozoa</taxon>
        <taxon>Arthropoda</taxon>
        <taxon>Hexapoda</taxon>
        <taxon>Insecta</taxon>
        <taxon>Pterygota</taxon>
        <taxon>Neoptera</taxon>
        <taxon>Paraneoptera</taxon>
        <taxon>Thysanoptera</taxon>
        <taxon>Terebrantia</taxon>
        <taxon>Thripoidea</taxon>
        <taxon>Thripidae</taxon>
        <taxon>Frankliniella</taxon>
    </lineage>
</organism>
<gene>
    <name evidence="1" type="ORF">KUF71_014229</name>
    <name evidence="2" type="ORF">KUF71_014337</name>
</gene>
<keyword evidence="3" id="KW-1185">Reference proteome</keyword>
<feature type="non-terminal residue" evidence="1">
    <location>
        <position position="1"/>
    </location>
</feature>